<keyword evidence="2" id="KW-0472">Membrane</keyword>
<proteinExistence type="predicted"/>
<accession>A0A1J7G502</accession>
<dbReference type="SUPFAM" id="SSF48403">
    <property type="entry name" value="Ankyrin repeat"/>
    <property type="match status" value="1"/>
</dbReference>
<dbReference type="GO" id="GO:0005886">
    <property type="term" value="C:plasma membrane"/>
    <property type="evidence" value="ECO:0007669"/>
    <property type="project" value="UniProtKB-SubCell"/>
</dbReference>
<dbReference type="SMART" id="SM00248">
    <property type="entry name" value="ANK"/>
    <property type="match status" value="4"/>
</dbReference>
<evidence type="ECO:0000256" key="1">
    <source>
        <dbReference type="ARBA" id="ARBA00004413"/>
    </source>
</evidence>
<dbReference type="Gramene" id="OIV95571">
    <property type="protein sequence ID" value="OIV95571"/>
    <property type="gene ID" value="TanjilG_30538"/>
</dbReference>
<gene>
    <name evidence="3" type="ORF">TanjilG_30538</name>
</gene>
<dbReference type="InterPro" id="IPR002110">
    <property type="entry name" value="Ankyrin_rpt"/>
</dbReference>
<feature type="transmembrane region" description="Helical" evidence="2">
    <location>
        <begin position="449"/>
        <end position="475"/>
    </location>
</feature>
<dbReference type="Proteomes" id="UP000188354">
    <property type="component" value="Chromosome LG16"/>
</dbReference>
<dbReference type="AlphaFoldDB" id="A0A1J7G502"/>
<dbReference type="STRING" id="3871.A0A1J7G502"/>
<keyword evidence="2" id="KW-0812">Transmembrane</keyword>
<evidence type="ECO:0000256" key="2">
    <source>
        <dbReference type="SAM" id="Phobius"/>
    </source>
</evidence>
<keyword evidence="2" id="KW-1133">Transmembrane helix</keyword>
<dbReference type="EMBL" id="CM007376">
    <property type="protein sequence ID" value="OIV95571.1"/>
    <property type="molecule type" value="Genomic_DNA"/>
</dbReference>
<dbReference type="PANTHER" id="PTHR24177">
    <property type="entry name" value="CASKIN"/>
    <property type="match status" value="1"/>
</dbReference>
<reference evidence="3 4" key="1">
    <citation type="journal article" date="2017" name="Plant Biotechnol. J.">
        <title>A comprehensive draft genome sequence for lupin (Lupinus angustifolius), an emerging health food: insights into plant-microbe interactions and legume evolution.</title>
        <authorList>
            <person name="Hane J.K."/>
            <person name="Ming Y."/>
            <person name="Kamphuis L.G."/>
            <person name="Nelson M.N."/>
            <person name="Garg G."/>
            <person name="Atkins C.A."/>
            <person name="Bayer P.E."/>
            <person name="Bravo A."/>
            <person name="Bringans S."/>
            <person name="Cannon S."/>
            <person name="Edwards D."/>
            <person name="Foley R."/>
            <person name="Gao L.L."/>
            <person name="Harrison M.J."/>
            <person name="Huang W."/>
            <person name="Hurgobin B."/>
            <person name="Li S."/>
            <person name="Liu C.W."/>
            <person name="McGrath A."/>
            <person name="Morahan G."/>
            <person name="Murray J."/>
            <person name="Weller J."/>
            <person name="Jian J."/>
            <person name="Singh K.B."/>
        </authorList>
    </citation>
    <scope>NUCLEOTIDE SEQUENCE [LARGE SCALE GENOMIC DNA]</scope>
    <source>
        <strain evidence="4">cv. Tanjil</strain>
        <tissue evidence="3">Whole plant</tissue>
    </source>
</reference>
<sequence length="531" mass="60433">MDNFLKLCVPLHKLALEGNWPASKHILDQDPRLRRAGIAKGWPTVLHIAAGANQCQFVEELLKLMDEDHDYSDLILQDMRGNTAFAFAAAAGNMRIVELMLQRESKLVTIRGGEGVTPLQFAAMQGRCIMAWYLFDITKHEFRIQDWDLLFFTCINTSNYDLALKMVREREELAFARDTSANGETGLHLLAQKPLECCCEIPDLHETPIRINPGMKQHVILQLVNFLWKTILSKKHSKKEIRDMISEPSQLLFDAAEVGNFGFLSELISAYPSLIWEVDNKNRSLIHIAVLHRHASIFNLIHEIGTQKDIIVTYEEDIKKNTLLHLAAKLAPPSQLQLVSGAAFQMSVEISWFEEVNKIMPPSYRRMKNSEALTASELFTREHAELRSKGESWIKGTAESCMLISTVIATGVFSAAIQLPGATSILIFLSIHVSRYAEYDFHKSLPLKLIFGLIMLFISISSMMVAFSCIFFITYCHGLKWVPSFISIFACLPICLFMFLQFSLWSDIIYSTYYCRTLFKPGVKMLYVLEK</sequence>
<dbReference type="OMA" id="ISISSMM"/>
<evidence type="ECO:0000313" key="3">
    <source>
        <dbReference type="EMBL" id="OIV95571.1"/>
    </source>
</evidence>
<keyword evidence="4" id="KW-1185">Reference proteome</keyword>
<dbReference type="PANTHER" id="PTHR24177:SF437">
    <property type="entry name" value="ANKYRIN REPEAT PROTEIN"/>
    <property type="match status" value="1"/>
</dbReference>
<name>A0A1J7G502_LUPAN</name>
<feature type="transmembrane region" description="Helical" evidence="2">
    <location>
        <begin position="402"/>
        <end position="429"/>
    </location>
</feature>
<comment type="subcellular location">
    <subcellularLocation>
        <location evidence="1">Cell membrane</location>
        <topology evidence="1">Peripheral membrane protein</topology>
        <orientation evidence="1">Cytoplasmic side</orientation>
    </subcellularLocation>
</comment>
<feature type="transmembrane region" description="Helical" evidence="2">
    <location>
        <begin position="481"/>
        <end position="500"/>
    </location>
</feature>
<organism evidence="3 4">
    <name type="scientific">Lupinus angustifolius</name>
    <name type="common">Narrow-leaved blue lupine</name>
    <dbReference type="NCBI Taxonomy" id="3871"/>
    <lineage>
        <taxon>Eukaryota</taxon>
        <taxon>Viridiplantae</taxon>
        <taxon>Streptophyta</taxon>
        <taxon>Embryophyta</taxon>
        <taxon>Tracheophyta</taxon>
        <taxon>Spermatophyta</taxon>
        <taxon>Magnoliopsida</taxon>
        <taxon>eudicotyledons</taxon>
        <taxon>Gunneridae</taxon>
        <taxon>Pentapetalae</taxon>
        <taxon>rosids</taxon>
        <taxon>fabids</taxon>
        <taxon>Fabales</taxon>
        <taxon>Fabaceae</taxon>
        <taxon>Papilionoideae</taxon>
        <taxon>50 kb inversion clade</taxon>
        <taxon>genistoids sensu lato</taxon>
        <taxon>core genistoids</taxon>
        <taxon>Genisteae</taxon>
        <taxon>Lupinus</taxon>
    </lineage>
</organism>
<protein>
    <submittedName>
        <fullName evidence="3">Uncharacterized protein</fullName>
    </submittedName>
</protein>
<dbReference type="InterPro" id="IPR036770">
    <property type="entry name" value="Ankyrin_rpt-contain_sf"/>
</dbReference>
<dbReference type="Gene3D" id="1.25.40.20">
    <property type="entry name" value="Ankyrin repeat-containing domain"/>
    <property type="match status" value="2"/>
</dbReference>
<evidence type="ECO:0000313" key="4">
    <source>
        <dbReference type="Proteomes" id="UP000188354"/>
    </source>
</evidence>
<dbReference type="Pfam" id="PF12796">
    <property type="entry name" value="Ank_2"/>
    <property type="match status" value="1"/>
</dbReference>